<reference evidence="1" key="1">
    <citation type="submission" date="2019-04" db="EMBL/GenBank/DDBJ databases">
        <title>Microbes associate with the intestines of laboratory mice.</title>
        <authorList>
            <person name="Navarre W."/>
            <person name="Wong E."/>
            <person name="Huang K."/>
            <person name="Tropini C."/>
            <person name="Ng K."/>
            <person name="Yu B."/>
        </authorList>
    </citation>
    <scope>NUCLEOTIDE SEQUENCE</scope>
    <source>
        <strain evidence="1">NM09_H32</strain>
    </source>
</reference>
<accession>A0AC61R6P2</accession>
<name>A0AC61R6P2_9FIRM</name>
<evidence type="ECO:0000313" key="1">
    <source>
        <dbReference type="EMBL" id="TGY65777.1"/>
    </source>
</evidence>
<proteinExistence type="predicted"/>
<organism evidence="1 2">
    <name type="scientific">Dubosiella muris</name>
    <dbReference type="NCBI Taxonomy" id="3038133"/>
    <lineage>
        <taxon>Bacteria</taxon>
        <taxon>Bacillati</taxon>
        <taxon>Bacillota</taxon>
        <taxon>Erysipelotrichia</taxon>
        <taxon>Erysipelotrichales</taxon>
        <taxon>Erysipelotrichaceae</taxon>
        <taxon>Dubosiella</taxon>
    </lineage>
</organism>
<dbReference type="Proteomes" id="UP000308836">
    <property type="component" value="Unassembled WGS sequence"/>
</dbReference>
<evidence type="ECO:0000313" key="2">
    <source>
        <dbReference type="Proteomes" id="UP000308836"/>
    </source>
</evidence>
<protein>
    <submittedName>
        <fullName evidence="1">PTS fructose transporter subunit IIB</fullName>
    </submittedName>
</protein>
<dbReference type="EMBL" id="SRYG01000013">
    <property type="protein sequence ID" value="TGY65777.1"/>
    <property type="molecule type" value="Genomic_DNA"/>
</dbReference>
<gene>
    <name evidence="1" type="ORF">E5336_07285</name>
</gene>
<sequence length="477" mass="50761">MEKNQQIAASVLELVGGKENISFVTHCMTRLRLNLKDESIVDDEKVKKIKGVLGVAHSGGQYQIIIGQNVPKVYKAVCETGGFQQHAAIEENLDQPKEKLTLKTIGSNIMNYMSGAMTQLIGVMIGAAMFKTVLVLIGPDMLKLISAESDTYLLLNAIYNAFYYFLPVFLGYSAAKKLGANVTLGMMMGTLLLVPDFVNLIGTKESISIYGLLSAPVQSYAQSVLPILLAVAIMSVVETFFKKVVPDVLSTIFVPTLTLAVMVPLLFCVCGPIGGYIGAWVGDLLIGFGDVGGFVAVAVVAALWEFLVMTGMHAVLITFAITTMLQTGSDSFVLVAGGIATWSAFGMALGAFFKQKNKEEKAESFGYFVSGILGGVTEPVLFGVGMRYKRPFLALLGGGLLGGLYAGITHVSTYVLGATNFLSVLGFVAGGTSNLVNGIIASVLGMLATAVLTYILGGFEEEDEVEKAEELEPVLEI</sequence>
<keyword evidence="2" id="KW-1185">Reference proteome</keyword>
<comment type="caution">
    <text evidence="1">The sequence shown here is derived from an EMBL/GenBank/DDBJ whole genome shotgun (WGS) entry which is preliminary data.</text>
</comment>